<organism evidence="3 4">
    <name type="scientific">Temnothorax curvispinosus</name>
    <dbReference type="NCBI Taxonomy" id="300111"/>
    <lineage>
        <taxon>Eukaryota</taxon>
        <taxon>Metazoa</taxon>
        <taxon>Ecdysozoa</taxon>
        <taxon>Arthropoda</taxon>
        <taxon>Hexapoda</taxon>
        <taxon>Insecta</taxon>
        <taxon>Pterygota</taxon>
        <taxon>Neoptera</taxon>
        <taxon>Endopterygota</taxon>
        <taxon>Hymenoptera</taxon>
        <taxon>Apocrita</taxon>
        <taxon>Aculeata</taxon>
        <taxon>Formicoidea</taxon>
        <taxon>Formicidae</taxon>
        <taxon>Myrmicinae</taxon>
        <taxon>Temnothorax</taxon>
    </lineage>
</organism>
<dbReference type="OrthoDB" id="10029527at2759"/>
<name>A0A6J1R701_9HYME</name>
<feature type="region of interest" description="Disordered" evidence="1">
    <location>
        <begin position="51"/>
        <end position="77"/>
    </location>
</feature>
<evidence type="ECO:0000256" key="2">
    <source>
        <dbReference type="SAM" id="Phobius"/>
    </source>
</evidence>
<keyword evidence="3" id="KW-1185">Reference proteome</keyword>
<dbReference type="AlphaFoldDB" id="A0A6J1R701"/>
<evidence type="ECO:0000256" key="1">
    <source>
        <dbReference type="SAM" id="MobiDB-lite"/>
    </source>
</evidence>
<dbReference type="RefSeq" id="XP_024888711.1">
    <property type="nucleotide sequence ID" value="XM_025032943.1"/>
</dbReference>
<evidence type="ECO:0000313" key="3">
    <source>
        <dbReference type="Proteomes" id="UP000504618"/>
    </source>
</evidence>
<dbReference type="Proteomes" id="UP000504618">
    <property type="component" value="Unplaced"/>
</dbReference>
<gene>
    <name evidence="4" type="primary">LOC112465412</name>
</gene>
<accession>A0A6J1R701</accession>
<keyword evidence="2" id="KW-0472">Membrane</keyword>
<proteinExistence type="predicted"/>
<evidence type="ECO:0000313" key="4">
    <source>
        <dbReference type="RefSeq" id="XP_024888711.1"/>
    </source>
</evidence>
<dbReference type="GeneID" id="112465412"/>
<sequence length="412" mass="46385">MERLWARDRLLAGRRVVIRATELLWDVCCWMYRRAMEIRVGPVPVGRDNADGDAAPPTSLSPEETSASRGPDSVCRGGTAGCRSEVCRYCRAVEKTLLWENLTVIVKSPSLHILILLNVVWWTYDLWGIPASPILLKFLDVYFVIQVMTAFNFMDMGAPAAERSFGGRVRSSLRRLWKSLRKMRSEQPGLHCAVLCLVAFGLWFLAHLNLSTLCTIYWGGVLVILILHLLHLKLPDKVSEYFKSQRGIIESIKNFPEKKTDISKIKHWQCNSEIEDEFLPIVTEANLQVLNRVGETGDHSPTPTSVRSDTQNDSFYEDFIEGLQEIAFNMPYHGEGSTDGVELSELELSVGENDAEEDGIKFQAGHFEKSSSSSSEEEVFDGKKIIAVSSDESNGDSDFEIIDKEEIAKIEM</sequence>
<feature type="transmembrane region" description="Helical" evidence="2">
    <location>
        <begin position="188"/>
        <end position="210"/>
    </location>
</feature>
<reference evidence="4" key="1">
    <citation type="submission" date="2025-08" db="UniProtKB">
        <authorList>
            <consortium name="RefSeq"/>
        </authorList>
    </citation>
    <scope>IDENTIFICATION</scope>
    <source>
        <tissue evidence="4">Whole body</tissue>
    </source>
</reference>
<protein>
    <submittedName>
        <fullName evidence="4">Uncharacterized protein LOC112465412 isoform X1</fullName>
    </submittedName>
</protein>
<keyword evidence="2" id="KW-1133">Transmembrane helix</keyword>
<feature type="compositionally biased region" description="Polar residues" evidence="1">
    <location>
        <begin position="58"/>
        <end position="68"/>
    </location>
</feature>
<feature type="transmembrane region" description="Helical" evidence="2">
    <location>
        <begin position="216"/>
        <end position="234"/>
    </location>
</feature>
<keyword evidence="2" id="KW-0812">Transmembrane</keyword>